<keyword evidence="1" id="KW-1133">Transmembrane helix</keyword>
<feature type="transmembrane region" description="Helical" evidence="1">
    <location>
        <begin position="86"/>
        <end position="107"/>
    </location>
</feature>
<feature type="transmembrane region" description="Helical" evidence="1">
    <location>
        <begin position="119"/>
        <end position="138"/>
    </location>
</feature>
<dbReference type="EMBL" id="CP037900">
    <property type="protein sequence ID" value="QBP08844.1"/>
    <property type="molecule type" value="Genomic_DNA"/>
</dbReference>
<dbReference type="PANTHER" id="PTHR35152">
    <property type="entry name" value="DOMAIN SIGNALLING PROTEIN, PUTATIVE (AFU_ORTHOLOGUE AFUA_5G11310)-RELATED"/>
    <property type="match status" value="1"/>
</dbReference>
<organism evidence="3 4">
    <name type="scientific">Cupriavidus metallidurans</name>
    <dbReference type="NCBI Taxonomy" id="119219"/>
    <lineage>
        <taxon>Bacteria</taxon>
        <taxon>Pseudomonadati</taxon>
        <taxon>Pseudomonadota</taxon>
        <taxon>Betaproteobacteria</taxon>
        <taxon>Burkholderiales</taxon>
        <taxon>Burkholderiaceae</taxon>
        <taxon>Cupriavidus</taxon>
    </lineage>
</organism>
<evidence type="ECO:0000259" key="2">
    <source>
        <dbReference type="PROSITE" id="PS50924"/>
    </source>
</evidence>
<reference evidence="3 4" key="1">
    <citation type="submission" date="2019-03" db="EMBL/GenBank/DDBJ databases">
        <title>Comparative insights into the high quality Complete genome sequence of highly metal resistant Cupriavidus metallidurans strain BS1 isolated from a gold-copper mine.</title>
        <authorList>
            <person name="Mazhar H.S."/>
            <person name="Rensing C."/>
        </authorList>
    </citation>
    <scope>NUCLEOTIDE SEQUENCE [LARGE SCALE GENOMIC DNA]</scope>
    <source>
        <strain evidence="3 4">BS1</strain>
    </source>
</reference>
<name>A0A482IP95_9BURK</name>
<feature type="transmembrane region" description="Helical" evidence="1">
    <location>
        <begin position="150"/>
        <end position="173"/>
    </location>
</feature>
<feature type="transmembrane region" description="Helical" evidence="1">
    <location>
        <begin position="17"/>
        <end position="37"/>
    </location>
</feature>
<evidence type="ECO:0000313" key="3">
    <source>
        <dbReference type="EMBL" id="QBP08844.1"/>
    </source>
</evidence>
<dbReference type="Pfam" id="PF03707">
    <property type="entry name" value="MHYT"/>
    <property type="match status" value="3"/>
</dbReference>
<feature type="transmembrane region" description="Helical" evidence="1">
    <location>
        <begin position="185"/>
        <end position="205"/>
    </location>
</feature>
<keyword evidence="1" id="KW-0472">Membrane</keyword>
<dbReference type="PROSITE" id="PS50924">
    <property type="entry name" value="MHYT"/>
    <property type="match status" value="1"/>
</dbReference>
<accession>A0A482IP95</accession>
<dbReference type="GO" id="GO:0016020">
    <property type="term" value="C:membrane"/>
    <property type="evidence" value="ECO:0007669"/>
    <property type="project" value="UniProtKB-UniRule"/>
</dbReference>
<keyword evidence="1" id="KW-0812">Transmembrane</keyword>
<feature type="transmembrane region" description="Helical" evidence="1">
    <location>
        <begin position="225"/>
        <end position="243"/>
    </location>
</feature>
<proteinExistence type="predicted"/>
<protein>
    <submittedName>
        <fullName evidence="3">Sodium transporter</fullName>
    </submittedName>
</protein>
<dbReference type="RefSeq" id="WP_017513535.1">
    <property type="nucleotide sequence ID" value="NZ_CP037900.1"/>
</dbReference>
<dbReference type="Proteomes" id="UP000253772">
    <property type="component" value="Chromosome c1"/>
</dbReference>
<dbReference type="AlphaFoldDB" id="A0A482IP95"/>
<dbReference type="OrthoDB" id="3763366at2"/>
<dbReference type="PANTHER" id="PTHR35152:SF1">
    <property type="entry name" value="DOMAIN SIGNALLING PROTEIN, PUTATIVE (AFU_ORTHOLOGUE AFUA_5G11310)-RELATED"/>
    <property type="match status" value="1"/>
</dbReference>
<evidence type="ECO:0000256" key="1">
    <source>
        <dbReference type="PROSITE-ProRule" id="PRU00244"/>
    </source>
</evidence>
<feature type="domain" description="MHYT" evidence="2">
    <location>
        <begin position="17"/>
        <end position="207"/>
    </location>
</feature>
<gene>
    <name evidence="3" type="ORF">DDF84_003305</name>
</gene>
<feature type="transmembrane region" description="Helical" evidence="1">
    <location>
        <begin position="58"/>
        <end position="80"/>
    </location>
</feature>
<dbReference type="InterPro" id="IPR005330">
    <property type="entry name" value="MHYT_dom"/>
</dbReference>
<evidence type="ECO:0000313" key="4">
    <source>
        <dbReference type="Proteomes" id="UP000253772"/>
    </source>
</evidence>
<sequence>MFNGFAAVPGAVVPYSYNWLMVGLSFLISACGAYVALRWCRGIRKPNGRLDVDRLMCASVALGGGAVWAMHFIGMVAYQTPTHMEFSLLVTLASLLAVMVFAAAGLAKASSPTGNPLTNTIKGGVLTGTGVVVMHYTGMAAIHTNSVFEWDLFIVALSALIAIVVSAVGLWLATNVKTVAQQIGAALVMAVAVCGMHYTGMTAGTMICTGRTYSPTLLALEGDNMGYAVFALTAVVLIFILVIEATRSGSQSVSVASASGRR</sequence>